<evidence type="ECO:0000313" key="2">
    <source>
        <dbReference type="Proteomes" id="UP001403385"/>
    </source>
</evidence>
<organism evidence="1 2">
    <name type="scientific">Rapidithrix thailandica</name>
    <dbReference type="NCBI Taxonomy" id="413964"/>
    <lineage>
        <taxon>Bacteria</taxon>
        <taxon>Pseudomonadati</taxon>
        <taxon>Bacteroidota</taxon>
        <taxon>Cytophagia</taxon>
        <taxon>Cytophagales</taxon>
        <taxon>Flammeovirgaceae</taxon>
        <taxon>Rapidithrix</taxon>
    </lineage>
</organism>
<gene>
    <name evidence="1" type="ORF">AAG747_17610</name>
</gene>
<evidence type="ECO:0000313" key="1">
    <source>
        <dbReference type="EMBL" id="MEN7549745.1"/>
    </source>
</evidence>
<keyword evidence="2" id="KW-1185">Reference proteome</keyword>
<dbReference type="EMBL" id="JBDKWZ010000010">
    <property type="protein sequence ID" value="MEN7549745.1"/>
    <property type="molecule type" value="Genomic_DNA"/>
</dbReference>
<sequence length="80" mass="8954">MNEIEARILAYLINMPSNMCLLKRAGRDKWLVVWLLATGAPSEFSLKAEELLQHWEDFAFGGLGGVTAEVLTCTRFALPK</sequence>
<dbReference type="Proteomes" id="UP001403385">
    <property type="component" value="Unassembled WGS sequence"/>
</dbReference>
<reference evidence="1 2" key="1">
    <citation type="submission" date="2024-04" db="EMBL/GenBank/DDBJ databases">
        <title>Novel genus in family Flammeovirgaceae.</title>
        <authorList>
            <person name="Nguyen T.H."/>
            <person name="Vuong T.Q."/>
            <person name="Le H."/>
            <person name="Kim S.-G."/>
        </authorList>
    </citation>
    <scope>NUCLEOTIDE SEQUENCE [LARGE SCALE GENOMIC DNA]</scope>
    <source>
        <strain evidence="1 2">JCM 23209</strain>
    </source>
</reference>
<proteinExistence type="predicted"/>
<dbReference type="AlphaFoldDB" id="A0AAW9S3F5"/>
<name>A0AAW9S3F5_9BACT</name>
<accession>A0AAW9S3F5</accession>
<dbReference type="RefSeq" id="WP_346822523.1">
    <property type="nucleotide sequence ID" value="NZ_JBDKWZ010000010.1"/>
</dbReference>
<comment type="caution">
    <text evidence="1">The sequence shown here is derived from an EMBL/GenBank/DDBJ whole genome shotgun (WGS) entry which is preliminary data.</text>
</comment>
<protein>
    <submittedName>
        <fullName evidence="1">Uncharacterized protein</fullName>
    </submittedName>
</protein>